<keyword evidence="3" id="KW-1185">Reference proteome</keyword>
<reference evidence="3" key="1">
    <citation type="journal article" date="2013" name="Genome Announc.">
        <title>Draft genome sequence of the basidiomycetous yeast-like fungus Pseudozyma hubeiensis SY62, which produces an abundant amount of the biosurfactant mannosylerythritol lipids.</title>
        <authorList>
            <person name="Konishi M."/>
            <person name="Hatada Y."/>
            <person name="Horiuchi J."/>
        </authorList>
    </citation>
    <scope>NUCLEOTIDE SEQUENCE [LARGE SCALE GENOMIC DNA]</scope>
    <source>
        <strain evidence="3">SY62</strain>
    </source>
</reference>
<dbReference type="HOGENOM" id="CLU_2813498_0_0_1"/>
<dbReference type="AlphaFoldDB" id="R9PAQ5"/>
<evidence type="ECO:0000256" key="1">
    <source>
        <dbReference type="SAM" id="MobiDB-lite"/>
    </source>
</evidence>
<accession>R9PAQ5</accession>
<proteinExistence type="predicted"/>
<dbReference type="Proteomes" id="UP000014071">
    <property type="component" value="Unassembled WGS sequence"/>
</dbReference>
<gene>
    <name evidence="2" type="ORF">PHSY_006045</name>
</gene>
<name>R9PAQ5_PSEHS</name>
<feature type="region of interest" description="Disordered" evidence="1">
    <location>
        <begin position="42"/>
        <end position="67"/>
    </location>
</feature>
<evidence type="ECO:0000313" key="2">
    <source>
        <dbReference type="EMBL" id="GAC98451.1"/>
    </source>
</evidence>
<organism evidence="2 3">
    <name type="scientific">Pseudozyma hubeiensis (strain SY62)</name>
    <name type="common">Yeast</name>
    <dbReference type="NCBI Taxonomy" id="1305764"/>
    <lineage>
        <taxon>Eukaryota</taxon>
        <taxon>Fungi</taxon>
        <taxon>Dikarya</taxon>
        <taxon>Basidiomycota</taxon>
        <taxon>Ustilaginomycotina</taxon>
        <taxon>Ustilaginomycetes</taxon>
        <taxon>Ustilaginales</taxon>
        <taxon>Ustilaginaceae</taxon>
        <taxon>Pseudozyma</taxon>
    </lineage>
</organism>
<dbReference type="RefSeq" id="XP_012192038.1">
    <property type="nucleotide sequence ID" value="XM_012336648.1"/>
</dbReference>
<dbReference type="EMBL" id="DF238820">
    <property type="protein sequence ID" value="GAC98451.1"/>
    <property type="molecule type" value="Genomic_DNA"/>
</dbReference>
<protein>
    <submittedName>
        <fullName evidence="2">Uncharacterized protein</fullName>
    </submittedName>
</protein>
<evidence type="ECO:0000313" key="3">
    <source>
        <dbReference type="Proteomes" id="UP000014071"/>
    </source>
</evidence>
<sequence>MKSMRVYLSRALSNAKICWSNCSKLPAVCSDQWCRSEEREARMQRKDVDEEVKGNDKRCSVEDQQRR</sequence>
<dbReference type="GeneID" id="24111317"/>